<sequence length="94" mass="9319">MKLSVSAFRAQASAHQKILSSSYQLLLNYGSTSATAAPGSAARGGGTQAASILGGPAPGTSGATAACALPSVKVGSLKHLHVRNNVLLIAIYAL</sequence>
<gene>
    <name evidence="1" type="ORF">R5R35_006954</name>
</gene>
<keyword evidence="2" id="KW-1185">Reference proteome</keyword>
<dbReference type="AlphaFoldDB" id="A0AAN9VVK4"/>
<protein>
    <submittedName>
        <fullName evidence="1">Uncharacterized protein</fullName>
    </submittedName>
</protein>
<accession>A0AAN9VVK4</accession>
<name>A0AAN9VVK4_9ORTH</name>
<organism evidence="1 2">
    <name type="scientific">Gryllus longicercus</name>
    <dbReference type="NCBI Taxonomy" id="2509291"/>
    <lineage>
        <taxon>Eukaryota</taxon>
        <taxon>Metazoa</taxon>
        <taxon>Ecdysozoa</taxon>
        <taxon>Arthropoda</taxon>
        <taxon>Hexapoda</taxon>
        <taxon>Insecta</taxon>
        <taxon>Pterygota</taxon>
        <taxon>Neoptera</taxon>
        <taxon>Polyneoptera</taxon>
        <taxon>Orthoptera</taxon>
        <taxon>Ensifera</taxon>
        <taxon>Gryllidea</taxon>
        <taxon>Grylloidea</taxon>
        <taxon>Gryllidae</taxon>
        <taxon>Gryllinae</taxon>
        <taxon>Gryllus</taxon>
    </lineage>
</organism>
<comment type="caution">
    <text evidence="1">The sequence shown here is derived from an EMBL/GenBank/DDBJ whole genome shotgun (WGS) entry which is preliminary data.</text>
</comment>
<evidence type="ECO:0000313" key="1">
    <source>
        <dbReference type="EMBL" id="KAK7868657.1"/>
    </source>
</evidence>
<dbReference type="Proteomes" id="UP001378592">
    <property type="component" value="Unassembled WGS sequence"/>
</dbReference>
<evidence type="ECO:0000313" key="2">
    <source>
        <dbReference type="Proteomes" id="UP001378592"/>
    </source>
</evidence>
<dbReference type="EMBL" id="JAZDUA010000089">
    <property type="protein sequence ID" value="KAK7868657.1"/>
    <property type="molecule type" value="Genomic_DNA"/>
</dbReference>
<proteinExistence type="predicted"/>
<reference evidence="1 2" key="1">
    <citation type="submission" date="2024-03" db="EMBL/GenBank/DDBJ databases">
        <title>The genome assembly and annotation of the cricket Gryllus longicercus Weissman &amp; Gray.</title>
        <authorList>
            <person name="Szrajer S."/>
            <person name="Gray D."/>
            <person name="Ylla G."/>
        </authorList>
    </citation>
    <scope>NUCLEOTIDE SEQUENCE [LARGE SCALE GENOMIC DNA]</scope>
    <source>
        <strain evidence="1">DAG 2021-001</strain>
        <tissue evidence="1">Whole body minus gut</tissue>
    </source>
</reference>